<organism evidence="1">
    <name type="scientific">Porphyromonas phage phage017a_JCVISC001</name>
    <dbReference type="NCBI Taxonomy" id="3154107"/>
    <lineage>
        <taxon>Viruses</taxon>
        <taxon>Duplodnaviria</taxon>
        <taxon>Heunggongvirae</taxon>
        <taxon>Uroviricota</taxon>
        <taxon>Caudoviricetes</taxon>
        <taxon>Nixviridae</taxon>
        <taxon>Dewhirstvirus</taxon>
        <taxon>Dewhirstvirus pging00K</taxon>
    </lineage>
</organism>
<sequence length="95" mass="10800">MLVERRCPVREELLPTPDLQVYVDAIRVRFSPAKADDATHFFSTDEVKEAIRELNPDIKGLTPTAVHDALLEAGFTLGLQPGTQSMRFMWLMKEK</sequence>
<reference evidence="1" key="1">
    <citation type="journal article" date="2023" name="Microbiome">
        <title>Phages are unrecognized players in the ecology of the oral pathogen Porphyromonas gingivalis.</title>
        <authorList>
            <person name="Matrishin C.B."/>
            <person name="Haase E.M."/>
            <person name="Dewhirst F.E."/>
            <person name="Mark Welch J.L."/>
            <person name="Miranda-Sanchez F."/>
            <person name="Chen T."/>
            <person name="MacFarland D.C."/>
            <person name="Kauffman K.M."/>
        </authorList>
    </citation>
    <scope>NUCLEOTIDE SEQUENCE</scope>
</reference>
<dbReference type="EMBL" id="BK068098">
    <property type="protein sequence ID" value="DBA55392.1"/>
    <property type="molecule type" value="Genomic_DNA"/>
</dbReference>
<accession>A0AAT9J8G7</accession>
<reference evidence="1" key="2">
    <citation type="submission" date="2024-05" db="EMBL/GenBank/DDBJ databases">
        <authorList>
            <person name="Matrishin C.B."/>
            <person name="Kauffman K.M."/>
        </authorList>
    </citation>
    <scope>NUCLEOTIDE SEQUENCE</scope>
</reference>
<proteinExistence type="predicted"/>
<protein>
    <submittedName>
        <fullName evidence="1">Uncharacterized protein</fullName>
    </submittedName>
</protein>
<evidence type="ECO:0000313" key="1">
    <source>
        <dbReference type="EMBL" id="DBA55392.1"/>
    </source>
</evidence>
<name>A0AAT9J8G7_9CAUD</name>